<organism evidence="9 10">
    <name type="scientific">Horticoccus luteus</name>
    <dbReference type="NCBI Taxonomy" id="2862869"/>
    <lineage>
        <taxon>Bacteria</taxon>
        <taxon>Pseudomonadati</taxon>
        <taxon>Verrucomicrobiota</taxon>
        <taxon>Opitutia</taxon>
        <taxon>Opitutales</taxon>
        <taxon>Opitutaceae</taxon>
        <taxon>Horticoccus</taxon>
    </lineage>
</organism>
<dbReference type="GO" id="GO:0022625">
    <property type="term" value="C:cytosolic large ribosomal subunit"/>
    <property type="evidence" value="ECO:0007669"/>
    <property type="project" value="TreeGrafter"/>
</dbReference>
<dbReference type="InterPro" id="IPR001021">
    <property type="entry name" value="Ribosomal_bL25_long"/>
</dbReference>
<dbReference type="EMBL" id="CP080507">
    <property type="protein sequence ID" value="QYM78357.1"/>
    <property type="molecule type" value="Genomic_DNA"/>
</dbReference>
<keyword evidence="10" id="KW-1185">Reference proteome</keyword>
<evidence type="ECO:0000256" key="6">
    <source>
        <dbReference type="SAM" id="MobiDB-lite"/>
    </source>
</evidence>
<comment type="subunit">
    <text evidence="5">Part of the 50S ribosomal subunit; part of the 5S rRNA/L5/L18/L25 subcomplex. Contacts the 5S rRNA. Binds to the 5S rRNA independently of L5 and L18.</text>
</comment>
<dbReference type="InterPro" id="IPR029751">
    <property type="entry name" value="Ribosomal_L25_dom"/>
</dbReference>
<accession>A0A8F9TUJ8</accession>
<comment type="similarity">
    <text evidence="5">Belongs to the bacterial ribosomal protein bL25 family. CTC subfamily.</text>
</comment>
<feature type="domain" description="Large ribosomal subunit protein bL25 beta" evidence="8">
    <location>
        <begin position="104"/>
        <end position="186"/>
    </location>
</feature>
<dbReference type="GO" id="GO:0008097">
    <property type="term" value="F:5S rRNA binding"/>
    <property type="evidence" value="ECO:0007669"/>
    <property type="project" value="InterPro"/>
</dbReference>
<dbReference type="InterPro" id="IPR037121">
    <property type="entry name" value="Ribosomal_bL25_C"/>
</dbReference>
<reference evidence="9" key="1">
    <citation type="submission" date="2021-08" db="EMBL/GenBank/DDBJ databases">
        <title>Genome of a novel bacterium of the phylum Verrucomicrobia, Oleiharenicola sp. KSB-15.</title>
        <authorList>
            <person name="Chung J.-H."/>
            <person name="Ahn J.-H."/>
            <person name="Yoon Y."/>
            <person name="Kim D.-Y."/>
            <person name="An S.-H."/>
            <person name="Park I."/>
            <person name="Yeon J."/>
        </authorList>
    </citation>
    <scope>NUCLEOTIDE SEQUENCE</scope>
    <source>
        <strain evidence="9">KSB-15</strain>
    </source>
</reference>
<dbReference type="InterPro" id="IPR020056">
    <property type="entry name" value="Rbsml_bL25/Gln-tRNA_synth_N"/>
</dbReference>
<keyword evidence="4 5" id="KW-0687">Ribonucleoprotein</keyword>
<dbReference type="RefSeq" id="WP_220161461.1">
    <property type="nucleotide sequence ID" value="NZ_CP080507.1"/>
</dbReference>
<sequence length="241" mass="25424">MKQFTLNIATRDHTGRSASRRLRKVNRIPAILYGKQSSPEKLSLDVPEFTRLLKTVAGRAVLIELTRQDQGNKALSFLQEVQRDPITDRFLHVDLHEVKADEKFEIRVPVAITGESFGVKTQNGVLETATPYLRVRVLPKDLPESIAVDVTELKVGETIKIGGMKPIEGVEFLDPKGQPVVSCVEPVAEIVTETVAATPSAGAAAPAAGAAAPAAGATPAPDAKAAAGAAPAKAAAAPAKK</sequence>
<dbReference type="GO" id="GO:0006412">
    <property type="term" value="P:translation"/>
    <property type="evidence" value="ECO:0007669"/>
    <property type="project" value="UniProtKB-UniRule"/>
</dbReference>
<feature type="region of interest" description="Disordered" evidence="6">
    <location>
        <begin position="202"/>
        <end position="241"/>
    </location>
</feature>
<dbReference type="KEGG" id="ole:K0B96_13765"/>
<evidence type="ECO:0000259" key="8">
    <source>
        <dbReference type="Pfam" id="PF14693"/>
    </source>
</evidence>
<dbReference type="GO" id="GO:0003735">
    <property type="term" value="F:structural constituent of ribosome"/>
    <property type="evidence" value="ECO:0007669"/>
    <property type="project" value="InterPro"/>
</dbReference>
<evidence type="ECO:0000256" key="5">
    <source>
        <dbReference type="HAMAP-Rule" id="MF_01334"/>
    </source>
</evidence>
<dbReference type="CDD" id="cd00495">
    <property type="entry name" value="Ribosomal_L25_TL5_CTC"/>
    <property type="match status" value="1"/>
</dbReference>
<evidence type="ECO:0000256" key="3">
    <source>
        <dbReference type="ARBA" id="ARBA00022980"/>
    </source>
</evidence>
<dbReference type="PANTHER" id="PTHR33284:SF1">
    <property type="entry name" value="RIBOSOMAL PROTEIN L25_GLN-TRNA SYNTHETASE, ANTI-CODON-BINDING DOMAIN-CONTAINING PROTEIN"/>
    <property type="match status" value="1"/>
</dbReference>
<dbReference type="SUPFAM" id="SSF50715">
    <property type="entry name" value="Ribosomal protein L25-like"/>
    <property type="match status" value="1"/>
</dbReference>
<dbReference type="InterPro" id="IPR011035">
    <property type="entry name" value="Ribosomal_bL25/Gln-tRNA_synth"/>
</dbReference>
<evidence type="ECO:0000256" key="1">
    <source>
        <dbReference type="ARBA" id="ARBA00022730"/>
    </source>
</evidence>
<evidence type="ECO:0000256" key="4">
    <source>
        <dbReference type="ARBA" id="ARBA00023274"/>
    </source>
</evidence>
<evidence type="ECO:0000259" key="7">
    <source>
        <dbReference type="Pfam" id="PF01386"/>
    </source>
</evidence>
<evidence type="ECO:0000313" key="10">
    <source>
        <dbReference type="Proteomes" id="UP000825051"/>
    </source>
</evidence>
<dbReference type="InterPro" id="IPR020057">
    <property type="entry name" value="Ribosomal_bL25_b-dom"/>
</dbReference>
<dbReference type="Pfam" id="PF01386">
    <property type="entry name" value="Ribosomal_L25p"/>
    <property type="match status" value="1"/>
</dbReference>
<evidence type="ECO:0000256" key="2">
    <source>
        <dbReference type="ARBA" id="ARBA00022884"/>
    </source>
</evidence>
<dbReference type="NCBIfam" id="TIGR00731">
    <property type="entry name" value="bL25_bact_ctc"/>
    <property type="match status" value="1"/>
</dbReference>
<dbReference type="Gene3D" id="2.40.240.10">
    <property type="entry name" value="Ribosomal Protein L25, Chain P"/>
    <property type="match status" value="1"/>
</dbReference>
<name>A0A8F9TUJ8_9BACT</name>
<dbReference type="PANTHER" id="PTHR33284">
    <property type="entry name" value="RIBOSOMAL PROTEIN L25/GLN-TRNA SYNTHETASE, ANTI-CODON-BINDING DOMAIN-CONTAINING PROTEIN"/>
    <property type="match status" value="1"/>
</dbReference>
<keyword evidence="2 5" id="KW-0694">RNA-binding</keyword>
<keyword evidence="3 5" id="KW-0689">Ribosomal protein</keyword>
<dbReference type="Pfam" id="PF14693">
    <property type="entry name" value="Ribosomal_TL5_C"/>
    <property type="match status" value="1"/>
</dbReference>
<protein>
    <recommendedName>
        <fullName evidence="5">Large ribosomal subunit protein bL25</fullName>
    </recommendedName>
    <alternativeName>
        <fullName evidence="5">General stress protein CTC</fullName>
    </alternativeName>
</protein>
<comment type="function">
    <text evidence="5">This is one of the proteins that binds to the 5S RNA in the ribosome where it forms part of the central protuberance.</text>
</comment>
<dbReference type="Gene3D" id="2.170.120.20">
    <property type="entry name" value="Ribosomal protein L25, beta domain"/>
    <property type="match status" value="1"/>
</dbReference>
<dbReference type="InterPro" id="IPR020930">
    <property type="entry name" value="Ribosomal_uL5_bac-type"/>
</dbReference>
<dbReference type="HAMAP" id="MF_01334">
    <property type="entry name" value="Ribosomal_bL25_CTC"/>
    <property type="match status" value="1"/>
</dbReference>
<gene>
    <name evidence="5" type="primary">rplY</name>
    <name evidence="5" type="synonym">ctc</name>
    <name evidence="9" type="ORF">K0B96_13765</name>
</gene>
<dbReference type="Proteomes" id="UP000825051">
    <property type="component" value="Chromosome"/>
</dbReference>
<keyword evidence="1 5" id="KW-0699">rRNA-binding</keyword>
<evidence type="ECO:0000313" key="9">
    <source>
        <dbReference type="EMBL" id="QYM78357.1"/>
    </source>
</evidence>
<proteinExistence type="inferred from homology"/>
<dbReference type="AlphaFoldDB" id="A0A8F9TUJ8"/>
<feature type="domain" description="Large ribosomal subunit protein bL25 L25" evidence="7">
    <location>
        <begin position="6"/>
        <end position="95"/>
    </location>
</feature>